<name>A0A0P8CLL9_9EURY</name>
<organism evidence="2 3">
    <name type="scientific">Candidatus Methanoperedens nitratireducens</name>
    <dbReference type="NCBI Taxonomy" id="1392998"/>
    <lineage>
        <taxon>Archaea</taxon>
        <taxon>Methanobacteriati</taxon>
        <taxon>Methanobacteriota</taxon>
        <taxon>Stenosarchaea group</taxon>
        <taxon>Methanomicrobia</taxon>
        <taxon>Methanosarcinales</taxon>
        <taxon>ANME-2 cluster</taxon>
        <taxon>Candidatus Methanoperedentaceae</taxon>
        <taxon>Candidatus Methanoperedens</taxon>
    </lineage>
</organism>
<keyword evidence="1" id="KW-1133">Transmembrane helix</keyword>
<dbReference type="AlphaFoldDB" id="A0A0P8CLL9"/>
<dbReference type="EMBL" id="LKCM01000106">
    <property type="protein sequence ID" value="KPQ44133.1"/>
    <property type="molecule type" value="Genomic_DNA"/>
</dbReference>
<keyword evidence="1" id="KW-0472">Membrane</keyword>
<evidence type="ECO:0000313" key="3">
    <source>
        <dbReference type="Proteomes" id="UP000050360"/>
    </source>
</evidence>
<reference evidence="2 3" key="1">
    <citation type="submission" date="2015-09" db="EMBL/GenBank/DDBJ databases">
        <title>A metagenomics-based metabolic model of nitrate-dependent anaerobic oxidation of methane by Methanoperedens-like archaea.</title>
        <authorList>
            <person name="Arshad A."/>
            <person name="Speth D.R."/>
            <person name="De Graaf R.M."/>
            <person name="Op Den Camp H.J."/>
            <person name="Jetten M.S."/>
            <person name="Welte C.U."/>
        </authorList>
    </citation>
    <scope>NUCLEOTIDE SEQUENCE [LARGE SCALE GENOMIC DNA]</scope>
</reference>
<keyword evidence="1" id="KW-0812">Transmembrane</keyword>
<feature type="transmembrane region" description="Helical" evidence="1">
    <location>
        <begin position="21"/>
        <end position="40"/>
    </location>
</feature>
<evidence type="ECO:0000256" key="1">
    <source>
        <dbReference type="SAM" id="Phobius"/>
    </source>
</evidence>
<proteinExistence type="predicted"/>
<dbReference type="Proteomes" id="UP000050360">
    <property type="component" value="Unassembled WGS sequence"/>
</dbReference>
<accession>A0A0P8CLL9</accession>
<sequence length="571" mass="62834">MILARKNINFFLNCESGLSEIIAAIMLLAIVVSMIAIIQAQSVPEWNKAVEMDHFNVVYDDFLKIRSDINDVALFQFPKSGVIHMGAHYPNRLIFINPADTSGTLTSTNDTWINVSYTPFNQTQTFFNNSSTSIKFVPNYNYYSNSPSLVYEHGLIIKDFAIDNYLYTDTNQAIFDNNIINVFILAYPQESVSFSGINSLNYNLQSKISTYNNTDVTVTFYTNYPRLWDVLLRKYNLNPIVSGNIVTVDYPGNITINAYTFNGSIAAGTGVSAIPTPTPMAIRAVSLTNITNLSRTILKGTNATYILNLTNNGTGTDSYILTVSNPDLASVTGLNISSPVLLNSGQTRIFTLNVTNTSAGGPFQVNVTATSVNDPTKSGYINSTTTVSPLTVKVYLRNTDNPAGIYTWDMSTSQGGSSDTSTTIRLGSNDPVFYIFKPGQENSQTGTPGSTYKGYGWASETPVNGTIGGDWSFKVKTYSDTNDGNGKILIYVYKYNSTATTYLFNLTGSSNHLNTRYGVTETISGITPYYTFGPGDYILAEYWLKVTETDNGDNLDFRVNTASEFVTYLQK</sequence>
<comment type="caution">
    <text evidence="2">The sequence shown here is derived from an EMBL/GenBank/DDBJ whole genome shotgun (WGS) entry which is preliminary data.</text>
</comment>
<protein>
    <recommendedName>
        <fullName evidence="4">CARDB domain-containing protein</fullName>
    </recommendedName>
</protein>
<gene>
    <name evidence="2" type="ORF">MPEBLZ_01272</name>
</gene>
<evidence type="ECO:0008006" key="4">
    <source>
        <dbReference type="Google" id="ProtNLM"/>
    </source>
</evidence>
<evidence type="ECO:0000313" key="2">
    <source>
        <dbReference type="EMBL" id="KPQ44133.1"/>
    </source>
</evidence>